<comment type="similarity">
    <text evidence="1">Belongs to the GcvT family.</text>
</comment>
<dbReference type="Pfam" id="PF01571">
    <property type="entry name" value="GCV_T"/>
    <property type="match status" value="1"/>
</dbReference>
<evidence type="ECO:0000259" key="4">
    <source>
        <dbReference type="Pfam" id="PF08669"/>
    </source>
</evidence>
<dbReference type="PANTHER" id="PTHR43757:SF2">
    <property type="entry name" value="AMINOMETHYLTRANSFERASE, MITOCHONDRIAL"/>
    <property type="match status" value="1"/>
</dbReference>
<sequence>MSRLSGVPLKFTFDDRELTGYLGDTLASALLANGIHQVATSIKYGRPRGIIGAGVEDSNALVQIEKPFPEPMLSATTVELYDGLVARGLRGQGRLATEPDPARYDAKHAHCDVLVIGAGPAGRAAAAAASGRVLLVDDQPDGEAPEGVRFLSRTTAFGVYDDGFVLALERRGEPTAPERISRQRVWRIRAKRIVIATGAHERPIVFPDNDRPGIMLASAARTYLNRYGVLAGQRVVVFTTNDSALDAASELADAGAEIVRIVDAREGYGVIGTDGDSHITAAHVAPLGSLEGERVPCDLLLVSGGWNPAVHLYSQARGTLRYAPELGAYVPAGDLPNVSVVGAAAGEGLPETKVLWQVPAPESEVDTRFVDQQRDATVSDVLRATGAGLVSLEHVKRYTTIGTAHDQGKTSGMLAAGITAEALGVDLADRRPTTFRPPYTPVPFAALAGRDRGELHDPVRVTTIHPWHVEHGAEFENVGQWKRPWYYPRPGESMPDAVRRECRAARNDVACMDGSTLGKIDVQGPDAGWFLDMLYTNMMSNLKVGRIRYGVMCGVDGMVIDDGTVIRVGEERFLVTTTTGNAAMVLEWMEEWLQTEWPHLRVFATSVTEHWTTIPLVGPRSREVLGRLAPDLDVSNEAFGFMTWQDAEVAGLQARVCRISFSGELAYEINVKSWHGPALWQSIVDQGATPYGTETMHVLRAEKGYPIIGQDTDGTVTPQDLGMSWAVSKKKADFIGKRSFARPENNRPDRKHLVGLLPADPSVLLPEGSQLIESEVVPEPPVRMLGHVTSSYDSAALGRTFALALVRSGRERVGETLYVPVGDEVVPVTVTESVLFDKEGARRDG</sequence>
<dbReference type="SUPFAM" id="SSF51905">
    <property type="entry name" value="FAD/NAD(P)-binding domain"/>
    <property type="match status" value="1"/>
</dbReference>
<feature type="domain" description="Aminomethyltransferase C-terminal" evidence="4">
    <location>
        <begin position="751"/>
        <end position="837"/>
    </location>
</feature>
<dbReference type="InterPro" id="IPR013977">
    <property type="entry name" value="GcvT_C"/>
</dbReference>
<dbReference type="PRINTS" id="PR00469">
    <property type="entry name" value="PNDRDTASEII"/>
</dbReference>
<reference evidence="7" key="1">
    <citation type="submission" date="2016-10" db="EMBL/GenBank/DDBJ databases">
        <authorList>
            <person name="Varghese N."/>
            <person name="Submissions S."/>
        </authorList>
    </citation>
    <scope>NUCLEOTIDE SEQUENCE [LARGE SCALE GENOMIC DNA]</scope>
    <source>
        <strain evidence="7">DSM 44654</strain>
    </source>
</reference>
<dbReference type="STRING" id="218821.SAMN05421837_10365"/>
<evidence type="ECO:0000259" key="3">
    <source>
        <dbReference type="Pfam" id="PF01571"/>
    </source>
</evidence>
<dbReference type="Gene3D" id="3.30.1360.120">
    <property type="entry name" value="Probable tRNA modification gtpase trme, domain 1"/>
    <property type="match status" value="1"/>
</dbReference>
<dbReference type="InterPro" id="IPR028896">
    <property type="entry name" value="GcvT/YgfZ/DmdA"/>
</dbReference>
<dbReference type="Pfam" id="PF17806">
    <property type="entry name" value="SO_alpha_A3"/>
    <property type="match status" value="1"/>
</dbReference>
<keyword evidence="7" id="KW-1185">Reference proteome</keyword>
<name>A0A1H5QIT4_9PSEU</name>
<dbReference type="RefSeq" id="WP_086677483.1">
    <property type="nucleotide sequence ID" value="NZ_FNUJ01000003.1"/>
</dbReference>
<dbReference type="OrthoDB" id="5287468at2"/>
<dbReference type="SUPFAM" id="SSF103025">
    <property type="entry name" value="Folate-binding domain"/>
    <property type="match status" value="1"/>
</dbReference>
<dbReference type="InterPro" id="IPR029043">
    <property type="entry name" value="GcvT/YgfZ_C"/>
</dbReference>
<proteinExistence type="inferred from homology"/>
<evidence type="ECO:0000313" key="7">
    <source>
        <dbReference type="Proteomes" id="UP000198878"/>
    </source>
</evidence>
<evidence type="ECO:0000256" key="2">
    <source>
        <dbReference type="ARBA" id="ARBA00023002"/>
    </source>
</evidence>
<dbReference type="Gene3D" id="3.10.20.440">
    <property type="entry name" value="2Fe-2S iron-sulphur cluster binding domain, sarcosine oxidase, alpha subunit, N-terminal domain"/>
    <property type="match status" value="1"/>
</dbReference>
<dbReference type="SUPFAM" id="SSF101790">
    <property type="entry name" value="Aminomethyltransferase beta-barrel domain"/>
    <property type="match status" value="1"/>
</dbReference>
<keyword evidence="2" id="KW-0560">Oxidoreductase</keyword>
<dbReference type="InterPro" id="IPR042204">
    <property type="entry name" value="2Fe-2S-bd_N"/>
</dbReference>
<dbReference type="PANTHER" id="PTHR43757">
    <property type="entry name" value="AMINOMETHYLTRANSFERASE"/>
    <property type="match status" value="1"/>
</dbReference>
<dbReference type="Proteomes" id="UP000198878">
    <property type="component" value="Unassembled WGS sequence"/>
</dbReference>
<dbReference type="InterPro" id="IPR036188">
    <property type="entry name" value="FAD/NAD-bd_sf"/>
</dbReference>
<organism evidence="6 7">
    <name type="scientific">Amycolatopsis pretoriensis</name>
    <dbReference type="NCBI Taxonomy" id="218821"/>
    <lineage>
        <taxon>Bacteria</taxon>
        <taxon>Bacillati</taxon>
        <taxon>Actinomycetota</taxon>
        <taxon>Actinomycetes</taxon>
        <taxon>Pseudonocardiales</taxon>
        <taxon>Pseudonocardiaceae</taxon>
        <taxon>Amycolatopsis</taxon>
    </lineage>
</organism>
<dbReference type="GO" id="GO:0016491">
    <property type="term" value="F:oxidoreductase activity"/>
    <property type="evidence" value="ECO:0007669"/>
    <property type="project" value="UniProtKB-KW"/>
</dbReference>
<evidence type="ECO:0000313" key="6">
    <source>
        <dbReference type="EMBL" id="SEF26063.1"/>
    </source>
</evidence>
<dbReference type="Gene3D" id="3.50.50.60">
    <property type="entry name" value="FAD/NAD(P)-binding domain"/>
    <property type="match status" value="2"/>
</dbReference>
<dbReference type="Pfam" id="PF13510">
    <property type="entry name" value="Fer2_4"/>
    <property type="match status" value="1"/>
</dbReference>
<dbReference type="AlphaFoldDB" id="A0A1H5QIT4"/>
<dbReference type="InterPro" id="IPR027266">
    <property type="entry name" value="TrmE/GcvT-like"/>
</dbReference>
<gene>
    <name evidence="6" type="ORF">SAMN05421837_10365</name>
</gene>
<accession>A0A1H5QIT4</accession>
<dbReference type="EMBL" id="FNUJ01000003">
    <property type="protein sequence ID" value="SEF26063.1"/>
    <property type="molecule type" value="Genomic_DNA"/>
</dbReference>
<feature type="domain" description="GCVT N-terminal" evidence="3">
    <location>
        <begin position="464"/>
        <end position="731"/>
    </location>
</feature>
<dbReference type="InterPro" id="IPR006222">
    <property type="entry name" value="GCVT_N"/>
</dbReference>
<dbReference type="InterPro" id="IPR041117">
    <property type="entry name" value="SoxA_A3"/>
</dbReference>
<feature type="domain" description="SoxA A3" evidence="5">
    <location>
        <begin position="367"/>
        <end position="450"/>
    </location>
</feature>
<protein>
    <submittedName>
        <fullName evidence="6">Sarcosine oxidase subunit alpha</fullName>
    </submittedName>
</protein>
<evidence type="ECO:0000259" key="5">
    <source>
        <dbReference type="Pfam" id="PF17806"/>
    </source>
</evidence>
<dbReference type="Pfam" id="PF08669">
    <property type="entry name" value="GCV_T_C"/>
    <property type="match status" value="1"/>
</dbReference>
<evidence type="ECO:0000256" key="1">
    <source>
        <dbReference type="ARBA" id="ARBA00008609"/>
    </source>
</evidence>